<evidence type="ECO:0000256" key="2">
    <source>
        <dbReference type="SAM" id="MobiDB-lite"/>
    </source>
</evidence>
<dbReference type="AlphaFoldDB" id="A0AAI8YCS9"/>
<accession>A0AAI8YCS9</accession>
<gene>
    <name evidence="4" type="ORF">KHLLAP_LOCUS2982</name>
</gene>
<dbReference type="Gene3D" id="3.30.160.60">
    <property type="entry name" value="Classic Zinc Finger"/>
    <property type="match status" value="1"/>
</dbReference>
<keyword evidence="1" id="KW-0863">Zinc-finger</keyword>
<dbReference type="PROSITE" id="PS50157">
    <property type="entry name" value="ZINC_FINGER_C2H2_2"/>
    <property type="match status" value="1"/>
</dbReference>
<evidence type="ECO:0000313" key="5">
    <source>
        <dbReference type="Proteomes" id="UP001295740"/>
    </source>
</evidence>
<dbReference type="EMBL" id="CAUWAG010000004">
    <property type="protein sequence ID" value="CAJ2502514.1"/>
    <property type="molecule type" value="Genomic_DNA"/>
</dbReference>
<keyword evidence="1" id="KW-0479">Metal-binding</keyword>
<comment type="caution">
    <text evidence="4">The sequence shown here is derived from an EMBL/GenBank/DDBJ whole genome shotgun (WGS) entry which is preliminary data.</text>
</comment>
<evidence type="ECO:0000313" key="4">
    <source>
        <dbReference type="EMBL" id="CAJ2502514.1"/>
    </source>
</evidence>
<keyword evidence="1" id="KW-0862">Zinc</keyword>
<evidence type="ECO:0000259" key="3">
    <source>
        <dbReference type="PROSITE" id="PS50157"/>
    </source>
</evidence>
<dbReference type="InterPro" id="IPR013087">
    <property type="entry name" value="Znf_C2H2_type"/>
</dbReference>
<feature type="domain" description="C2H2-type" evidence="3">
    <location>
        <begin position="15"/>
        <end position="51"/>
    </location>
</feature>
<dbReference type="Pfam" id="PF00096">
    <property type="entry name" value="zf-C2H2"/>
    <property type="match status" value="1"/>
</dbReference>
<name>A0AAI8YCS9_9PEZI</name>
<dbReference type="Proteomes" id="UP001295740">
    <property type="component" value="Unassembled WGS sequence"/>
</dbReference>
<evidence type="ECO:0000256" key="1">
    <source>
        <dbReference type="PROSITE-ProRule" id="PRU00042"/>
    </source>
</evidence>
<feature type="region of interest" description="Disordered" evidence="2">
    <location>
        <begin position="1"/>
        <end position="22"/>
    </location>
</feature>
<dbReference type="GO" id="GO:0008270">
    <property type="term" value="F:zinc ion binding"/>
    <property type="evidence" value="ECO:0007669"/>
    <property type="project" value="UniProtKB-KW"/>
</dbReference>
<proteinExistence type="predicted"/>
<organism evidence="4 5">
    <name type="scientific">Anthostomella pinea</name>
    <dbReference type="NCBI Taxonomy" id="933095"/>
    <lineage>
        <taxon>Eukaryota</taxon>
        <taxon>Fungi</taxon>
        <taxon>Dikarya</taxon>
        <taxon>Ascomycota</taxon>
        <taxon>Pezizomycotina</taxon>
        <taxon>Sordariomycetes</taxon>
        <taxon>Xylariomycetidae</taxon>
        <taxon>Xylariales</taxon>
        <taxon>Xylariaceae</taxon>
        <taxon>Anthostomella</taxon>
    </lineage>
</organism>
<reference evidence="4" key="1">
    <citation type="submission" date="2023-10" db="EMBL/GenBank/DDBJ databases">
        <authorList>
            <person name="Hackl T."/>
        </authorList>
    </citation>
    <scope>NUCLEOTIDE SEQUENCE</scope>
</reference>
<sequence>MTPDGSVLNSQAGPHRCDRINPSTDKPCGTVFSRRHELARHEDTIHNACKQKVRCDLCTEEKSFSHPDSLTRHYPSLPPGR</sequence>
<protein>
    <submittedName>
        <fullName evidence="4">Uu.00g099080.m01.CDS01</fullName>
    </submittedName>
</protein>
<keyword evidence="5" id="KW-1185">Reference proteome</keyword>